<dbReference type="PANTHER" id="PTHR47194:SF3">
    <property type="entry name" value="SORTING NEXIN 29"/>
    <property type="match status" value="1"/>
</dbReference>
<dbReference type="InterPro" id="IPR036871">
    <property type="entry name" value="PX_dom_sf"/>
</dbReference>
<dbReference type="Gene3D" id="3.30.1520.10">
    <property type="entry name" value="Phox-like domain"/>
    <property type="match status" value="1"/>
</dbReference>
<dbReference type="SUPFAM" id="SSF64268">
    <property type="entry name" value="PX domain"/>
    <property type="match status" value="1"/>
</dbReference>
<dbReference type="AlphaFoldDB" id="A0A914V1V8"/>
<accession>A0A914V1V8</accession>
<dbReference type="InterPro" id="IPR001683">
    <property type="entry name" value="PX_dom"/>
</dbReference>
<dbReference type="GO" id="GO:0035091">
    <property type="term" value="F:phosphatidylinositol binding"/>
    <property type="evidence" value="ECO:0007669"/>
    <property type="project" value="InterPro"/>
</dbReference>
<organism evidence="2 3">
    <name type="scientific">Plectus sambesii</name>
    <dbReference type="NCBI Taxonomy" id="2011161"/>
    <lineage>
        <taxon>Eukaryota</taxon>
        <taxon>Metazoa</taxon>
        <taxon>Ecdysozoa</taxon>
        <taxon>Nematoda</taxon>
        <taxon>Chromadorea</taxon>
        <taxon>Plectida</taxon>
        <taxon>Plectina</taxon>
        <taxon>Plectoidea</taxon>
        <taxon>Plectidae</taxon>
        <taxon>Plectus</taxon>
    </lineage>
</organism>
<dbReference type="PROSITE" id="PS50195">
    <property type="entry name" value="PX"/>
    <property type="match status" value="1"/>
</dbReference>
<name>A0A914V1V8_9BILA</name>
<sequence>GVGSHSTEKSSHRPLVNIWLPTAFLTGKGADVHHVYQVYIRIANEEWNVYRRYSDFLKLHQLLCKQDSAVSAFKFPPKKKVGKKVWLL</sequence>
<dbReference type="PANTHER" id="PTHR47194">
    <property type="entry name" value="SORTING NEXIN-29-RELATED"/>
    <property type="match status" value="1"/>
</dbReference>
<evidence type="ECO:0000313" key="2">
    <source>
        <dbReference type="Proteomes" id="UP000887566"/>
    </source>
</evidence>
<dbReference type="WBParaSite" id="PSAMB.scaffold13929size2065.g35782.t1">
    <property type="protein sequence ID" value="PSAMB.scaffold13929size2065.g35782.t1"/>
    <property type="gene ID" value="PSAMB.scaffold13929size2065.g35782"/>
</dbReference>
<feature type="domain" description="PX" evidence="1">
    <location>
        <begin position="14"/>
        <end position="88"/>
    </location>
</feature>
<dbReference type="Pfam" id="PF00787">
    <property type="entry name" value="PX"/>
    <property type="match status" value="1"/>
</dbReference>
<protein>
    <submittedName>
        <fullName evidence="3">PX domain-containing protein</fullName>
    </submittedName>
</protein>
<proteinExistence type="predicted"/>
<evidence type="ECO:0000259" key="1">
    <source>
        <dbReference type="PROSITE" id="PS50195"/>
    </source>
</evidence>
<dbReference type="Proteomes" id="UP000887566">
    <property type="component" value="Unplaced"/>
</dbReference>
<reference evidence="3" key="1">
    <citation type="submission" date="2022-11" db="UniProtKB">
        <authorList>
            <consortium name="WormBaseParasite"/>
        </authorList>
    </citation>
    <scope>IDENTIFICATION</scope>
</reference>
<keyword evidence="2" id="KW-1185">Reference proteome</keyword>
<evidence type="ECO:0000313" key="3">
    <source>
        <dbReference type="WBParaSite" id="PSAMB.scaffold13929size2065.g35782.t1"/>
    </source>
</evidence>